<organism evidence="1 2">
    <name type="scientific">Solibacillus kalamii</name>
    <dbReference type="NCBI Taxonomy" id="1748298"/>
    <lineage>
        <taxon>Bacteria</taxon>
        <taxon>Bacillati</taxon>
        <taxon>Bacillota</taxon>
        <taxon>Bacilli</taxon>
        <taxon>Bacillales</taxon>
        <taxon>Caryophanaceae</taxon>
        <taxon>Solibacillus</taxon>
    </lineage>
</organism>
<sequence>MGEQLKTLQLDHYRSQTFTSLDAHYEAYRVMFKLLLEEGNFEKMSDFLRFDSEPFVLANSNLKILQLLLDQEEHFKENLKECLAQLYIIIGHCYFFSIEFVQAKKYYRLASSLALEEENYALLSLAMHNYFATQMDQLPKEIFWDISKIPAVFLKMGKPEDDRFLLVRFITHIEMSLQLGKVDYAEKLFNDYFKEYPFEKFSRIDLHVRVLRGKILFENGRYECAIEVMHKVLLLSMKANSHKDLVQECYKYITRSYKLINEEILLKKMEQYQSRFYRKIETDKRYMEKYIKTSTTNDFELDKSFISPLQQFHLTGTYLLNSVKDEGYTLVLVDCKVVATEKEKLNEIIHLINEEMMRVMKDVIITSTRLDESTIGYIIQLSENCTDTLCAKVFYKIREYYPKNSSELEAIYFASVNNKENGLTSYQKCLDLAYAYIYYEIYK</sequence>
<gene>
    <name evidence="1" type="ORF">CBM15_07685</name>
</gene>
<keyword evidence="2" id="KW-1185">Reference proteome</keyword>
<accession>A0ABX3ZII7</accession>
<dbReference type="EMBL" id="NHNT01000003">
    <property type="protein sequence ID" value="OUZ39532.1"/>
    <property type="molecule type" value="Genomic_DNA"/>
</dbReference>
<evidence type="ECO:0000313" key="2">
    <source>
        <dbReference type="Proteomes" id="UP000196594"/>
    </source>
</evidence>
<proteinExistence type="predicted"/>
<reference evidence="1 2" key="1">
    <citation type="journal article" date="2017" name="Int. J. Syst. Evol. Microbiol.">
        <title>Solibacillus kalamii sp. nov., isolated from a high-efficiency particulate arrestance filter system used in the International Space Station.</title>
        <authorList>
            <person name="Checinska Sielaff A."/>
            <person name="Kumar R.M."/>
            <person name="Pal D."/>
            <person name="Mayilraj S."/>
            <person name="Venkateswaran K."/>
        </authorList>
    </citation>
    <scope>NUCLEOTIDE SEQUENCE [LARGE SCALE GENOMIC DNA]</scope>
    <source>
        <strain evidence="1 2">ISSFR-015</strain>
    </source>
</reference>
<evidence type="ECO:0000313" key="1">
    <source>
        <dbReference type="EMBL" id="OUZ39532.1"/>
    </source>
</evidence>
<dbReference type="InterPro" id="IPR011990">
    <property type="entry name" value="TPR-like_helical_dom_sf"/>
</dbReference>
<name>A0ABX3ZII7_9BACL</name>
<dbReference type="RefSeq" id="WP_087616862.1">
    <property type="nucleotide sequence ID" value="NZ_JAFBEY010000001.1"/>
</dbReference>
<dbReference type="Proteomes" id="UP000196594">
    <property type="component" value="Unassembled WGS sequence"/>
</dbReference>
<comment type="caution">
    <text evidence="1">The sequence shown here is derived from an EMBL/GenBank/DDBJ whole genome shotgun (WGS) entry which is preliminary data.</text>
</comment>
<protein>
    <submittedName>
        <fullName evidence="1">Dehydrogenase</fullName>
    </submittedName>
</protein>
<dbReference type="Gene3D" id="1.25.40.10">
    <property type="entry name" value="Tetratricopeptide repeat domain"/>
    <property type="match status" value="1"/>
</dbReference>